<evidence type="ECO:0000313" key="2">
    <source>
        <dbReference type="EMBL" id="KAG6375311.1"/>
    </source>
</evidence>
<gene>
    <name evidence="2" type="ORF">JVT61DRAFT_3536</name>
</gene>
<evidence type="ECO:0000313" key="3">
    <source>
        <dbReference type="Proteomes" id="UP000683000"/>
    </source>
</evidence>
<reference evidence="2" key="1">
    <citation type="submission" date="2021-03" db="EMBL/GenBank/DDBJ databases">
        <title>Evolutionary innovations through gain and loss of genes in the ectomycorrhizal Boletales.</title>
        <authorList>
            <person name="Wu G."/>
            <person name="Miyauchi S."/>
            <person name="Morin E."/>
            <person name="Yang Z.-L."/>
            <person name="Xu J."/>
            <person name="Martin F.M."/>
        </authorList>
    </citation>
    <scope>NUCLEOTIDE SEQUENCE</scope>
    <source>
        <strain evidence="2">BR01</strain>
    </source>
</reference>
<evidence type="ECO:0000256" key="1">
    <source>
        <dbReference type="SAM" id="MobiDB-lite"/>
    </source>
</evidence>
<dbReference type="EMBL" id="JAGFBS010000015">
    <property type="protein sequence ID" value="KAG6375311.1"/>
    <property type="molecule type" value="Genomic_DNA"/>
</dbReference>
<evidence type="ECO:0008006" key="4">
    <source>
        <dbReference type="Google" id="ProtNLM"/>
    </source>
</evidence>
<feature type="compositionally biased region" description="Low complexity" evidence="1">
    <location>
        <begin position="454"/>
        <end position="466"/>
    </location>
</feature>
<sequence>MYPRLTAGLYEMMYCVSHSRGKVLTQVTSDYDHQGTRSHLAPPPQHRRGNDAHSEPPPTIRVKRVSQMSQQHTAVHRMPPEILGIIFEHCLDEHAPSWAVLSDPPLLLGCVCSYWRSVTKNTPRLWTSLSLRFLETNVDRSRDGVKVATTVETWLHRSHPSPLSIAFTDNRIFQKDTEDVVIWLLSRIRMHASRWKAIHLKFSSDYFLQLDVLSSLLSLRFDLTQADRLSSLAYTGPDHVIREDILVDWAHLTSVAFSYDLHEAGGESSTLPRHFTTLALCRNLTELSIGLSTTLAQHLHQLDAMAQGQTIIPVIELPKLRTLRVRRLSRNAHACALVDVLRLPQLSTLHINSADLLSWDTPLSHRDVHPPLLQTQWWHGQHFSALLDRSECHLHTLHIRDVDISPLELARLLTSPSTSPTLSVFTFEPCPRSYPISEVLTHFVSVPGPVSASAPSSSLSSGSHPSQTPASTPCSPSFPSLTQLRLGCAHEAHLDPIADLIEARTGDRATHTSVLPLSVFELVFYDFVYSHGHCGRRQPWRKLCFDAFKERVLRCAREGGVDVDIRVERPYEPVYLQMP</sequence>
<accession>A0A8I2YNP0</accession>
<comment type="caution">
    <text evidence="2">The sequence shown here is derived from an EMBL/GenBank/DDBJ whole genome shotgun (WGS) entry which is preliminary data.</text>
</comment>
<feature type="region of interest" description="Disordered" evidence="1">
    <location>
        <begin position="454"/>
        <end position="476"/>
    </location>
</feature>
<dbReference type="OrthoDB" id="2269034at2759"/>
<name>A0A8I2YNP0_9AGAM</name>
<protein>
    <recommendedName>
        <fullName evidence="4">F-box domain-containing protein</fullName>
    </recommendedName>
</protein>
<organism evidence="2 3">
    <name type="scientific">Boletus reticuloceps</name>
    <dbReference type="NCBI Taxonomy" id="495285"/>
    <lineage>
        <taxon>Eukaryota</taxon>
        <taxon>Fungi</taxon>
        <taxon>Dikarya</taxon>
        <taxon>Basidiomycota</taxon>
        <taxon>Agaricomycotina</taxon>
        <taxon>Agaricomycetes</taxon>
        <taxon>Agaricomycetidae</taxon>
        <taxon>Boletales</taxon>
        <taxon>Boletineae</taxon>
        <taxon>Boletaceae</taxon>
        <taxon>Boletoideae</taxon>
        <taxon>Boletus</taxon>
    </lineage>
</organism>
<feature type="region of interest" description="Disordered" evidence="1">
    <location>
        <begin position="30"/>
        <end position="58"/>
    </location>
</feature>
<keyword evidence="3" id="KW-1185">Reference proteome</keyword>
<proteinExistence type="predicted"/>
<feature type="compositionally biased region" description="Polar residues" evidence="1">
    <location>
        <begin position="467"/>
        <end position="476"/>
    </location>
</feature>
<dbReference type="Proteomes" id="UP000683000">
    <property type="component" value="Unassembled WGS sequence"/>
</dbReference>
<dbReference type="AlphaFoldDB" id="A0A8I2YNP0"/>